<keyword evidence="4" id="KW-1185">Reference proteome</keyword>
<reference evidence="3" key="1">
    <citation type="submission" date="2023-03" db="EMBL/GenBank/DDBJ databases">
        <title>Actinoallomurus iriomotensis NBRC 103684.</title>
        <authorList>
            <person name="Ichikawa N."/>
            <person name="Sato H."/>
            <person name="Tonouchi N."/>
        </authorList>
    </citation>
    <scope>NUCLEOTIDE SEQUENCE</scope>
    <source>
        <strain evidence="3">NBRC 103684</strain>
    </source>
</reference>
<dbReference type="InterPro" id="IPR012340">
    <property type="entry name" value="NA-bd_OB-fold"/>
</dbReference>
<dbReference type="InterPro" id="IPR023323">
    <property type="entry name" value="Tex-like_dom_sf"/>
</dbReference>
<dbReference type="Pfam" id="PF22706">
    <property type="entry name" value="Tex_central_region"/>
    <property type="match status" value="1"/>
</dbReference>
<dbReference type="GO" id="GO:0003729">
    <property type="term" value="F:mRNA binding"/>
    <property type="evidence" value="ECO:0007669"/>
    <property type="project" value="UniProtKB-ARBA"/>
</dbReference>
<dbReference type="CDD" id="cd05685">
    <property type="entry name" value="S1_Tex"/>
    <property type="match status" value="1"/>
</dbReference>
<dbReference type="SMART" id="SM00732">
    <property type="entry name" value="YqgFc"/>
    <property type="match status" value="1"/>
</dbReference>
<dbReference type="Gene3D" id="1.10.150.310">
    <property type="entry name" value="Tex RuvX-like domain-like"/>
    <property type="match status" value="1"/>
</dbReference>
<dbReference type="InterPro" id="IPR055179">
    <property type="entry name" value="Tex-like_central_region"/>
</dbReference>
<dbReference type="GO" id="GO:0006139">
    <property type="term" value="P:nucleobase-containing compound metabolic process"/>
    <property type="evidence" value="ECO:0007669"/>
    <property type="project" value="InterPro"/>
</dbReference>
<dbReference type="InterPro" id="IPR050437">
    <property type="entry name" value="Ribos_protein_bS1-like"/>
</dbReference>
<dbReference type="GO" id="GO:0003735">
    <property type="term" value="F:structural constituent of ribosome"/>
    <property type="evidence" value="ECO:0007669"/>
    <property type="project" value="TreeGrafter"/>
</dbReference>
<dbReference type="Pfam" id="PF16921">
    <property type="entry name" value="Tex_YqgF"/>
    <property type="match status" value="1"/>
</dbReference>
<dbReference type="SMART" id="SM00316">
    <property type="entry name" value="S1"/>
    <property type="match status" value="1"/>
</dbReference>
<dbReference type="Gene3D" id="1.10.10.650">
    <property type="entry name" value="RuvA domain 2-like"/>
    <property type="match status" value="1"/>
</dbReference>
<feature type="compositionally biased region" description="Basic and acidic residues" evidence="1">
    <location>
        <begin position="720"/>
        <end position="733"/>
    </location>
</feature>
<protein>
    <submittedName>
        <fullName evidence="3">RNA-binding transcriptional accessory protein</fullName>
    </submittedName>
</protein>
<dbReference type="PANTHER" id="PTHR10724">
    <property type="entry name" value="30S RIBOSOMAL PROTEIN S1"/>
    <property type="match status" value="1"/>
</dbReference>
<gene>
    <name evidence="3" type="ORF">Airi02_072530</name>
</gene>
<dbReference type="Pfam" id="PF12836">
    <property type="entry name" value="HHH_3"/>
    <property type="match status" value="1"/>
</dbReference>
<comment type="caution">
    <text evidence="3">The sequence shown here is derived from an EMBL/GenBank/DDBJ whole genome shotgun (WGS) entry which is preliminary data.</text>
</comment>
<dbReference type="EMBL" id="BSTK01000013">
    <property type="protein sequence ID" value="GLY89324.1"/>
    <property type="molecule type" value="Genomic_DNA"/>
</dbReference>
<dbReference type="FunFam" id="3.30.420.140:FF:000001">
    <property type="entry name" value="RNA-binding transcriptional accessory protein"/>
    <property type="match status" value="1"/>
</dbReference>
<organism evidence="3 4">
    <name type="scientific">Actinoallomurus iriomotensis</name>
    <dbReference type="NCBI Taxonomy" id="478107"/>
    <lineage>
        <taxon>Bacteria</taxon>
        <taxon>Bacillati</taxon>
        <taxon>Actinomycetota</taxon>
        <taxon>Actinomycetes</taxon>
        <taxon>Streptosporangiales</taxon>
        <taxon>Thermomonosporaceae</taxon>
        <taxon>Actinoallomurus</taxon>
    </lineage>
</organism>
<dbReference type="FunFam" id="1.10.150.310:FF:000001">
    <property type="entry name" value="RNA-binding transcriptional accessory protein"/>
    <property type="match status" value="1"/>
</dbReference>
<evidence type="ECO:0000313" key="3">
    <source>
        <dbReference type="EMBL" id="GLY89324.1"/>
    </source>
</evidence>
<dbReference type="Proteomes" id="UP001165074">
    <property type="component" value="Unassembled WGS sequence"/>
</dbReference>
<dbReference type="SUPFAM" id="SSF158832">
    <property type="entry name" value="Tex N-terminal region-like"/>
    <property type="match status" value="1"/>
</dbReference>
<dbReference type="InterPro" id="IPR044146">
    <property type="entry name" value="S1_Tex"/>
</dbReference>
<dbReference type="InterPro" id="IPR003029">
    <property type="entry name" value="S1_domain"/>
</dbReference>
<dbReference type="InterPro" id="IPR023319">
    <property type="entry name" value="Tex-like_HTH_dom_sf"/>
</dbReference>
<dbReference type="FunFam" id="1.10.10.650:FF:000001">
    <property type="entry name" value="S1 RNA-binding domain 1"/>
    <property type="match status" value="1"/>
</dbReference>
<dbReference type="InterPro" id="IPR012337">
    <property type="entry name" value="RNaseH-like_sf"/>
</dbReference>
<dbReference type="GO" id="GO:0005737">
    <property type="term" value="C:cytoplasm"/>
    <property type="evidence" value="ECO:0007669"/>
    <property type="project" value="UniProtKB-ARBA"/>
</dbReference>
<dbReference type="SUPFAM" id="SSF50249">
    <property type="entry name" value="Nucleic acid-binding proteins"/>
    <property type="match status" value="1"/>
</dbReference>
<feature type="compositionally biased region" description="Gly residues" evidence="1">
    <location>
        <begin position="734"/>
        <end position="767"/>
    </location>
</feature>
<dbReference type="Gene3D" id="3.30.420.140">
    <property type="entry name" value="YqgF/RNase H-like domain"/>
    <property type="match status" value="1"/>
</dbReference>
<dbReference type="AlphaFoldDB" id="A0A9W6S955"/>
<dbReference type="Pfam" id="PF17674">
    <property type="entry name" value="HHH_9"/>
    <property type="match status" value="1"/>
</dbReference>
<dbReference type="Gene3D" id="1.10.3500.10">
    <property type="entry name" value="Tex N-terminal region-like"/>
    <property type="match status" value="1"/>
</dbReference>
<dbReference type="GO" id="GO:0006412">
    <property type="term" value="P:translation"/>
    <property type="evidence" value="ECO:0007669"/>
    <property type="project" value="TreeGrafter"/>
</dbReference>
<dbReference type="SUPFAM" id="SSF47781">
    <property type="entry name" value="RuvA domain 2-like"/>
    <property type="match status" value="2"/>
</dbReference>
<name>A0A9W6S955_9ACTN</name>
<evidence type="ECO:0000259" key="2">
    <source>
        <dbReference type="PROSITE" id="PS50126"/>
    </source>
</evidence>
<feature type="region of interest" description="Disordered" evidence="1">
    <location>
        <begin position="720"/>
        <end position="784"/>
    </location>
</feature>
<feature type="domain" description="S1 motif" evidence="2">
    <location>
        <begin position="645"/>
        <end position="714"/>
    </location>
</feature>
<dbReference type="InterPro" id="IPR006641">
    <property type="entry name" value="YqgF/RNaseH-like_dom"/>
</dbReference>
<proteinExistence type="predicted"/>
<dbReference type="SUPFAM" id="SSF53098">
    <property type="entry name" value="Ribonuclease H-like"/>
    <property type="match status" value="1"/>
</dbReference>
<accession>A0A9W6S955</accession>
<dbReference type="PANTHER" id="PTHR10724:SF10">
    <property type="entry name" value="S1 RNA-BINDING DOMAIN-CONTAINING PROTEIN 1"/>
    <property type="match status" value="1"/>
</dbReference>
<dbReference type="InterPro" id="IPR018974">
    <property type="entry name" value="Tex-like_N"/>
</dbReference>
<dbReference type="Pfam" id="PF09371">
    <property type="entry name" value="Tex_N"/>
    <property type="match status" value="1"/>
</dbReference>
<evidence type="ECO:0000256" key="1">
    <source>
        <dbReference type="SAM" id="MobiDB-lite"/>
    </source>
</evidence>
<dbReference type="Gene3D" id="2.40.50.140">
    <property type="entry name" value="Nucleic acid-binding proteins"/>
    <property type="match status" value="1"/>
</dbReference>
<evidence type="ECO:0000313" key="4">
    <source>
        <dbReference type="Proteomes" id="UP001165074"/>
    </source>
</evidence>
<dbReference type="InterPro" id="IPR037027">
    <property type="entry name" value="YqgF/RNaseH-like_dom_sf"/>
</dbReference>
<sequence length="784" mass="85004">MSTSVHQKIAEELGVRERQVQVAVELLDGGATVPFIARYRKEATGTLDDAQLRTLEERLRYLRELEERRTAVLESIESQGKLTDALRAQINEADTKARLEDIYLPYKPKRRTKAQIAREAGLEPLADRLLADPSLDPQAAAEPFVKDDLDAAAALDGARAILVERFAEDADLIGELRERLWSKGRMVSRVREGKEEAGAKFSDYFDFAEPLTSLPSHRILALYRGEKEEVLDLTLTPEEEDGEVTAYERSIARRFEVPLSSRWLAETVRWAWRTRILVRLDLDLRLRLRQEAEDEAVRVFAANLRDLLLAAPAGTRTTMGLDPGFRTGVKVAVVDSTGKVVATDTIYPHKPQGRWDEALATLGKLAQLHGVDLIAIGNGTASRETDQLAADLIKLMPGLTKIMVSEAGASVYSASQYASQELPGMDVSLRGAVSIARRLQDPLAELVKIDPKSIGVGQYQHDVSETKLSRSLDAVVEDCVNAVGVDVNTASVPLLTRVSGIGSGLAENIVLHRDANGPFRSRNALKEVPRLGPKAYEQCAGFLRIRGGDDPLDGSSVHPEAYTLVHRIFESTGLKKDGGDVSALIGNTTALRTVRPEDFVDGTFGLPTITDILKELDKPGRDPRPQFKTATFKEGVDKIADLEPGMILEGVVTNVAAFGAFVDVGVHQDGLVHVSAMSKTFVKDPRDVVKPGDIVRVKVLDVDIPRARISLTLRLDDEADRRKPGEGRRDGGGRRQGGGGRQGGGRNGGGRQGRGGSGGSSGSGGGALADALRRAGLDKGLPGH</sequence>
<dbReference type="InterPro" id="IPR032639">
    <property type="entry name" value="Tex_YqgF"/>
</dbReference>
<dbReference type="RefSeq" id="WP_285579521.1">
    <property type="nucleotide sequence ID" value="NZ_BSTK01000013.1"/>
</dbReference>
<dbReference type="FunFam" id="2.40.50.140:FF:000051">
    <property type="entry name" value="RNA-binding transcriptional accessory protein"/>
    <property type="match status" value="1"/>
</dbReference>
<dbReference type="InterPro" id="IPR010994">
    <property type="entry name" value="RuvA_2-like"/>
</dbReference>
<dbReference type="Pfam" id="PF00575">
    <property type="entry name" value="S1"/>
    <property type="match status" value="1"/>
</dbReference>
<dbReference type="InterPro" id="IPR041692">
    <property type="entry name" value="HHH_9"/>
</dbReference>
<dbReference type="PROSITE" id="PS50126">
    <property type="entry name" value="S1"/>
    <property type="match status" value="1"/>
</dbReference>